<comment type="caution">
    <text evidence="2">The sequence shown here is derived from an EMBL/GenBank/DDBJ whole genome shotgun (WGS) entry which is preliminary data.</text>
</comment>
<dbReference type="OrthoDB" id="5325588at2"/>
<keyword evidence="1" id="KW-0472">Membrane</keyword>
<proteinExistence type="predicted"/>
<accession>A0A2W6MXW5</accession>
<keyword evidence="1" id="KW-1133">Transmembrane helix</keyword>
<dbReference type="RefSeq" id="WP_111229807.1">
    <property type="nucleotide sequence ID" value="NZ_NBIU01000013.1"/>
</dbReference>
<reference evidence="2 3" key="1">
    <citation type="submission" date="2017-03" db="EMBL/GenBank/DDBJ databases">
        <title>Genomic and clinical evidence uncovers the enterohepatic species Helicobacter valdiviensis as a potential human intestinal pathogen.</title>
        <authorList>
            <person name="Fresia P."/>
            <person name="Jara R."/>
            <person name="Sierra R."/>
            <person name="Ferres I."/>
            <person name="Greif G."/>
            <person name="Iraola G."/>
            <person name="Collado L."/>
        </authorList>
    </citation>
    <scope>NUCLEOTIDE SEQUENCE [LARGE SCALE GENOMIC DNA]</scope>
    <source>
        <strain evidence="2 3">WBE14</strain>
    </source>
</reference>
<dbReference type="AlphaFoldDB" id="A0A2W6MXW5"/>
<dbReference type="EMBL" id="NBIU01000013">
    <property type="protein sequence ID" value="PZT48088.1"/>
    <property type="molecule type" value="Genomic_DNA"/>
</dbReference>
<evidence type="ECO:0000313" key="2">
    <source>
        <dbReference type="EMBL" id="PZT48088.1"/>
    </source>
</evidence>
<feature type="transmembrane region" description="Helical" evidence="1">
    <location>
        <begin position="6"/>
        <end position="26"/>
    </location>
</feature>
<sequence length="65" mass="7485">MKDWFVPSIGFFMFVYFMLFVVLYAIKIGGANVPLYQNNNPVEVAPKTDAEKFLQDISKSIKESF</sequence>
<gene>
    <name evidence="2" type="ORF">B6S12_05485</name>
</gene>
<evidence type="ECO:0000256" key="1">
    <source>
        <dbReference type="SAM" id="Phobius"/>
    </source>
</evidence>
<keyword evidence="3" id="KW-1185">Reference proteome</keyword>
<evidence type="ECO:0000313" key="3">
    <source>
        <dbReference type="Proteomes" id="UP000249746"/>
    </source>
</evidence>
<name>A0A2W6MXW5_9HELI</name>
<keyword evidence="1" id="KW-0812">Transmembrane</keyword>
<organism evidence="2 3">
    <name type="scientific">Helicobacter valdiviensis</name>
    <dbReference type="NCBI Taxonomy" id="1458358"/>
    <lineage>
        <taxon>Bacteria</taxon>
        <taxon>Pseudomonadati</taxon>
        <taxon>Campylobacterota</taxon>
        <taxon>Epsilonproteobacteria</taxon>
        <taxon>Campylobacterales</taxon>
        <taxon>Helicobacteraceae</taxon>
        <taxon>Helicobacter</taxon>
    </lineage>
</organism>
<protein>
    <submittedName>
        <fullName evidence="2">Uncharacterized protein</fullName>
    </submittedName>
</protein>
<dbReference type="Proteomes" id="UP000249746">
    <property type="component" value="Unassembled WGS sequence"/>
</dbReference>